<reference evidence="2" key="1">
    <citation type="journal article" date="2019" name="bioRxiv">
        <title>The Genome of the Zebra Mussel, Dreissena polymorpha: A Resource for Invasive Species Research.</title>
        <authorList>
            <person name="McCartney M.A."/>
            <person name="Auch B."/>
            <person name="Kono T."/>
            <person name="Mallez S."/>
            <person name="Zhang Y."/>
            <person name="Obille A."/>
            <person name="Becker A."/>
            <person name="Abrahante J.E."/>
            <person name="Garbe J."/>
            <person name="Badalamenti J.P."/>
            <person name="Herman A."/>
            <person name="Mangelson H."/>
            <person name="Liachko I."/>
            <person name="Sullivan S."/>
            <person name="Sone E.D."/>
            <person name="Koren S."/>
            <person name="Silverstein K.A.T."/>
            <person name="Beckman K.B."/>
            <person name="Gohl D.M."/>
        </authorList>
    </citation>
    <scope>NUCLEOTIDE SEQUENCE</scope>
    <source>
        <strain evidence="2">Duluth1</strain>
        <tissue evidence="2">Whole animal</tissue>
    </source>
</reference>
<dbReference type="InterPro" id="IPR001148">
    <property type="entry name" value="CA_dom"/>
</dbReference>
<dbReference type="EMBL" id="JAIWYP010000009">
    <property type="protein sequence ID" value="KAH3779177.1"/>
    <property type="molecule type" value="Genomic_DNA"/>
</dbReference>
<dbReference type="Pfam" id="PF00194">
    <property type="entry name" value="Carb_anhydrase"/>
    <property type="match status" value="1"/>
</dbReference>
<dbReference type="SUPFAM" id="SSF51069">
    <property type="entry name" value="Carbonic anhydrase"/>
    <property type="match status" value="1"/>
</dbReference>
<proteinExistence type="predicted"/>
<sequence>MFVEFYILNHSISNKHFNSGPYTWYKHFLIARTGIRQSPINIVSFEAEYDDALMDMNLEVSYQAEDEVTLKNNGHNLQCQITQLGCKCVAMFNVSILYGECLTKFQWSRFFFGF</sequence>
<gene>
    <name evidence="2" type="ORF">DPMN_180656</name>
</gene>
<dbReference type="Gene3D" id="3.10.200.10">
    <property type="entry name" value="Alpha carbonic anhydrase"/>
    <property type="match status" value="1"/>
</dbReference>
<evidence type="ECO:0000313" key="3">
    <source>
        <dbReference type="Proteomes" id="UP000828390"/>
    </source>
</evidence>
<dbReference type="PROSITE" id="PS51144">
    <property type="entry name" value="ALPHA_CA_2"/>
    <property type="match status" value="1"/>
</dbReference>
<protein>
    <recommendedName>
        <fullName evidence="1">Alpha-carbonic anhydrase domain-containing protein</fullName>
    </recommendedName>
</protein>
<feature type="domain" description="Alpha-carbonic anhydrase" evidence="1">
    <location>
        <begin position="8"/>
        <end position="114"/>
    </location>
</feature>
<reference evidence="2" key="2">
    <citation type="submission" date="2020-11" db="EMBL/GenBank/DDBJ databases">
        <authorList>
            <person name="McCartney M.A."/>
            <person name="Auch B."/>
            <person name="Kono T."/>
            <person name="Mallez S."/>
            <person name="Becker A."/>
            <person name="Gohl D.M."/>
            <person name="Silverstein K.A.T."/>
            <person name="Koren S."/>
            <person name="Bechman K.B."/>
            <person name="Herman A."/>
            <person name="Abrahante J.E."/>
            <person name="Garbe J."/>
        </authorList>
    </citation>
    <scope>NUCLEOTIDE SEQUENCE</scope>
    <source>
        <strain evidence="2">Duluth1</strain>
        <tissue evidence="2">Whole animal</tissue>
    </source>
</reference>
<accession>A0A9D4EJJ8</accession>
<evidence type="ECO:0000313" key="2">
    <source>
        <dbReference type="EMBL" id="KAH3779177.1"/>
    </source>
</evidence>
<dbReference type="AlphaFoldDB" id="A0A9D4EJJ8"/>
<organism evidence="2 3">
    <name type="scientific">Dreissena polymorpha</name>
    <name type="common">Zebra mussel</name>
    <name type="synonym">Mytilus polymorpha</name>
    <dbReference type="NCBI Taxonomy" id="45954"/>
    <lineage>
        <taxon>Eukaryota</taxon>
        <taxon>Metazoa</taxon>
        <taxon>Spiralia</taxon>
        <taxon>Lophotrochozoa</taxon>
        <taxon>Mollusca</taxon>
        <taxon>Bivalvia</taxon>
        <taxon>Autobranchia</taxon>
        <taxon>Heteroconchia</taxon>
        <taxon>Euheterodonta</taxon>
        <taxon>Imparidentia</taxon>
        <taxon>Neoheterodontei</taxon>
        <taxon>Myida</taxon>
        <taxon>Dreissenoidea</taxon>
        <taxon>Dreissenidae</taxon>
        <taxon>Dreissena</taxon>
    </lineage>
</organism>
<dbReference type="InterPro" id="IPR036398">
    <property type="entry name" value="CA_dom_sf"/>
</dbReference>
<evidence type="ECO:0000259" key="1">
    <source>
        <dbReference type="PROSITE" id="PS51144"/>
    </source>
</evidence>
<name>A0A9D4EJJ8_DREPO</name>
<keyword evidence="3" id="KW-1185">Reference proteome</keyword>
<dbReference type="Proteomes" id="UP000828390">
    <property type="component" value="Unassembled WGS sequence"/>
</dbReference>
<comment type="caution">
    <text evidence="2">The sequence shown here is derived from an EMBL/GenBank/DDBJ whole genome shotgun (WGS) entry which is preliminary data.</text>
</comment>